<dbReference type="InterPro" id="IPR015421">
    <property type="entry name" value="PyrdxlP-dep_Trfase_major"/>
</dbReference>
<dbReference type="Gene3D" id="3.40.640.10">
    <property type="entry name" value="Type I PLP-dependent aspartate aminotransferase-like (Major domain)"/>
    <property type="match status" value="1"/>
</dbReference>
<gene>
    <name evidence="3" type="ORF">MNBD_PLANCTO03-940</name>
</gene>
<dbReference type="GO" id="GO:0003962">
    <property type="term" value="F:cystathionine gamma-synthase activity"/>
    <property type="evidence" value="ECO:0007669"/>
    <property type="project" value="UniProtKB-EC"/>
</dbReference>
<dbReference type="PIRSF" id="PIRSF001434">
    <property type="entry name" value="CGS"/>
    <property type="match status" value="1"/>
</dbReference>
<dbReference type="InterPro" id="IPR015422">
    <property type="entry name" value="PyrdxlP-dep_Trfase_small"/>
</dbReference>
<dbReference type="SUPFAM" id="SSF53383">
    <property type="entry name" value="PLP-dependent transferases"/>
    <property type="match status" value="1"/>
</dbReference>
<evidence type="ECO:0000256" key="1">
    <source>
        <dbReference type="ARBA" id="ARBA00001933"/>
    </source>
</evidence>
<dbReference type="AlphaFoldDB" id="A0A3B1E749"/>
<dbReference type="GO" id="GO:0019346">
    <property type="term" value="P:transsulfuration"/>
    <property type="evidence" value="ECO:0007669"/>
    <property type="project" value="InterPro"/>
</dbReference>
<dbReference type="EC" id="2.5.1.49" evidence="3"/>
<dbReference type="GO" id="GO:0030170">
    <property type="term" value="F:pyridoxal phosphate binding"/>
    <property type="evidence" value="ECO:0007669"/>
    <property type="project" value="InterPro"/>
</dbReference>
<evidence type="ECO:0000313" key="3">
    <source>
        <dbReference type="EMBL" id="VAX39257.1"/>
    </source>
</evidence>
<dbReference type="EMBL" id="UOGK01000213">
    <property type="protein sequence ID" value="VAX39257.1"/>
    <property type="molecule type" value="Genomic_DNA"/>
</dbReference>
<keyword evidence="2" id="KW-0663">Pyridoxal phosphate</keyword>
<dbReference type="FunFam" id="3.90.1150.10:FF:000087">
    <property type="entry name" value="Putative methionine gamma-lyase"/>
    <property type="match status" value="1"/>
</dbReference>
<reference evidence="3" key="1">
    <citation type="submission" date="2018-06" db="EMBL/GenBank/DDBJ databases">
        <authorList>
            <person name="Zhirakovskaya E."/>
        </authorList>
    </citation>
    <scope>NUCLEOTIDE SEQUENCE</scope>
</reference>
<keyword evidence="3" id="KW-0808">Transferase</keyword>
<dbReference type="GO" id="GO:0005737">
    <property type="term" value="C:cytoplasm"/>
    <property type="evidence" value="ECO:0007669"/>
    <property type="project" value="TreeGrafter"/>
</dbReference>
<evidence type="ECO:0000256" key="2">
    <source>
        <dbReference type="ARBA" id="ARBA00022898"/>
    </source>
</evidence>
<name>A0A3B1E749_9ZZZZ</name>
<dbReference type="InterPro" id="IPR015424">
    <property type="entry name" value="PyrdxlP-dep_Trfase"/>
</dbReference>
<dbReference type="PANTHER" id="PTHR11808">
    <property type="entry name" value="TRANS-SULFURATION ENZYME FAMILY MEMBER"/>
    <property type="match status" value="1"/>
</dbReference>
<dbReference type="InterPro" id="IPR000277">
    <property type="entry name" value="Cys/Met-Metab_PyrdxlP-dep_enz"/>
</dbReference>
<dbReference type="Gene3D" id="3.90.1150.10">
    <property type="entry name" value="Aspartate Aminotransferase, domain 1"/>
    <property type="match status" value="1"/>
</dbReference>
<dbReference type="EC" id="2.5.1.48" evidence="3"/>
<dbReference type="GO" id="GO:0003961">
    <property type="term" value="F:O-acetylhomoserine aminocarboxypropyltransferase activity"/>
    <property type="evidence" value="ECO:0007669"/>
    <property type="project" value="UniProtKB-EC"/>
</dbReference>
<accession>A0A3B1E749</accession>
<organism evidence="3">
    <name type="scientific">hydrothermal vent metagenome</name>
    <dbReference type="NCBI Taxonomy" id="652676"/>
    <lineage>
        <taxon>unclassified sequences</taxon>
        <taxon>metagenomes</taxon>
        <taxon>ecological metagenomes</taxon>
    </lineage>
</organism>
<dbReference type="PANTHER" id="PTHR11808:SF80">
    <property type="entry name" value="CYSTATHIONINE GAMMA-LYASE"/>
    <property type="match status" value="1"/>
</dbReference>
<dbReference type="Pfam" id="PF01053">
    <property type="entry name" value="Cys_Met_Meta_PP"/>
    <property type="match status" value="1"/>
</dbReference>
<protein>
    <submittedName>
        <fullName evidence="3">O-acetylhomoserine sulfhydrylase / O-succinylhomoserine sulfhydrylase</fullName>
        <ecNumber evidence="3">2.5.1.48</ecNumber>
        <ecNumber evidence="3">2.5.1.49</ecNumber>
    </submittedName>
</protein>
<dbReference type="GO" id="GO:0016846">
    <property type="term" value="F:carbon-sulfur lyase activity"/>
    <property type="evidence" value="ECO:0007669"/>
    <property type="project" value="TreeGrafter"/>
</dbReference>
<proteinExistence type="predicted"/>
<comment type="cofactor">
    <cofactor evidence="1">
        <name>pyridoxal 5'-phosphate</name>
        <dbReference type="ChEBI" id="CHEBI:597326"/>
    </cofactor>
</comment>
<dbReference type="FunFam" id="3.40.640.10:FF:000046">
    <property type="entry name" value="Cystathionine gamma-lyase"/>
    <property type="match status" value="1"/>
</dbReference>
<sequence length="406" mass="43567">MSFDPHRALAEVRHEFGEHGGVNMSIEASTTFTVLDAEVMPEIFQGQRGPDQGGCYLYGRHFNPTVYVLGRYLAALEGTEAAYCTASGLSAIAAAIIQLCKPGDHIVSGDTIYGGTHALLKEFLPAKNGIETTFVDISDHEALAGAMRENTKVVFCESLANPTLVVADIPKIAEIAHANGSQLIVDNTFTPMLISPAQLGADVVVHSMTKFLGGASDHIAGAVCASQDFIVSLMDLHMGALMLLGPTMDPMVAAALSLRLPHLGLRMAEHSRRAQAFAERMAERNLNVVYPGLPNHPGHDLFRTLANEGYGFGGIFALDTGSRDKAFELMDELQNVHRFGFQAVSLGYFDTLMSCSASSTSSEMSDEDLEAAGIKPGLVRISIGYTGTLEQRWAQFTEALSQVALL</sequence>